<comment type="caution">
    <text evidence="1">The sequence shown here is derived from an EMBL/GenBank/DDBJ whole genome shotgun (WGS) entry which is preliminary data.</text>
</comment>
<evidence type="ECO:0000313" key="2">
    <source>
        <dbReference type="Proteomes" id="UP000549394"/>
    </source>
</evidence>
<organism evidence="1 2">
    <name type="scientific">Dimorphilus gyrociliatus</name>
    <dbReference type="NCBI Taxonomy" id="2664684"/>
    <lineage>
        <taxon>Eukaryota</taxon>
        <taxon>Metazoa</taxon>
        <taxon>Spiralia</taxon>
        <taxon>Lophotrochozoa</taxon>
        <taxon>Annelida</taxon>
        <taxon>Polychaeta</taxon>
        <taxon>Polychaeta incertae sedis</taxon>
        <taxon>Dinophilidae</taxon>
        <taxon>Dimorphilus</taxon>
    </lineage>
</organism>
<dbReference type="EMBL" id="CAJFCJ010000026">
    <property type="protein sequence ID" value="CAD5125324.1"/>
    <property type="molecule type" value="Genomic_DNA"/>
</dbReference>
<dbReference type="AlphaFoldDB" id="A0A7I8WB20"/>
<reference evidence="1 2" key="1">
    <citation type="submission" date="2020-08" db="EMBL/GenBank/DDBJ databases">
        <authorList>
            <person name="Hejnol A."/>
        </authorList>
    </citation>
    <scope>NUCLEOTIDE SEQUENCE [LARGE SCALE GENOMIC DNA]</scope>
</reference>
<keyword evidence="2" id="KW-1185">Reference proteome</keyword>
<name>A0A7I8WB20_9ANNE</name>
<proteinExistence type="predicted"/>
<evidence type="ECO:0000313" key="1">
    <source>
        <dbReference type="EMBL" id="CAD5125324.1"/>
    </source>
</evidence>
<dbReference type="Proteomes" id="UP000549394">
    <property type="component" value="Unassembled WGS sequence"/>
</dbReference>
<protein>
    <submittedName>
        <fullName evidence="1">Uncharacterized protein</fullName>
    </submittedName>
</protein>
<accession>A0A7I8WB20</accession>
<gene>
    <name evidence="1" type="ORF">DGYR_LOCUS12712</name>
</gene>
<sequence length="87" mass="10187">MQENTADMVERDELLHQLRLSVKMMVNMRAFALKILSTKEAKSMEKHPSIVALKIRVDQMTITLQQVMNYLYWADLFDNSNITRGNQ</sequence>